<dbReference type="UniPathway" id="UPA00241">
    <property type="reaction ID" value="UER00355"/>
</dbReference>
<dbReference type="PANTHER" id="PTHR21342">
    <property type="entry name" value="PHOSPHOPANTETHEINE ADENYLYLTRANSFERASE"/>
    <property type="match status" value="1"/>
</dbReference>
<dbReference type="NCBIfam" id="TIGR00125">
    <property type="entry name" value="cyt_tran_rel"/>
    <property type="match status" value="1"/>
</dbReference>
<feature type="site" description="Transition state stabilizer" evidence="9">
    <location>
        <position position="19"/>
    </location>
</feature>
<organism evidence="11 12">
    <name type="scientific">Acidisarcina polymorpha</name>
    <dbReference type="NCBI Taxonomy" id="2211140"/>
    <lineage>
        <taxon>Bacteria</taxon>
        <taxon>Pseudomonadati</taxon>
        <taxon>Acidobacteriota</taxon>
        <taxon>Terriglobia</taxon>
        <taxon>Terriglobales</taxon>
        <taxon>Acidobacteriaceae</taxon>
        <taxon>Acidisarcina</taxon>
    </lineage>
</organism>
<keyword evidence="1 9" id="KW-0963">Cytoplasm</keyword>
<comment type="pathway">
    <text evidence="9">Cofactor biosynthesis; coenzyme A biosynthesis; CoA from (R)-pantothenate: step 4/5.</text>
</comment>
<comment type="catalytic activity">
    <reaction evidence="8 9">
        <text>(R)-4'-phosphopantetheine + ATP + H(+) = 3'-dephospho-CoA + diphosphate</text>
        <dbReference type="Rhea" id="RHEA:19801"/>
        <dbReference type="ChEBI" id="CHEBI:15378"/>
        <dbReference type="ChEBI" id="CHEBI:30616"/>
        <dbReference type="ChEBI" id="CHEBI:33019"/>
        <dbReference type="ChEBI" id="CHEBI:57328"/>
        <dbReference type="ChEBI" id="CHEBI:61723"/>
        <dbReference type="EC" id="2.7.7.3"/>
    </reaction>
</comment>
<dbReference type="GO" id="GO:0004595">
    <property type="term" value="F:pantetheine-phosphate adenylyltransferase activity"/>
    <property type="evidence" value="ECO:0007669"/>
    <property type="project" value="UniProtKB-UniRule"/>
</dbReference>
<sequence>MDKVKAIYPGSFDPMTHGHLDLIARGSRIFDHLVVAVLKNSAKHALFSVPERVEMLTESVAGFGNVSVAAFDGLLVDFAREQQAQAVMRGIRAISDYEYELQMALMNQRLAPELETVFLMPAAKYSFVSSRLVKEVFQLGGSVDGLVPELVIARLQRRVNSRES</sequence>
<dbReference type="Proteomes" id="UP000253606">
    <property type="component" value="Chromosome"/>
</dbReference>
<evidence type="ECO:0000256" key="4">
    <source>
        <dbReference type="ARBA" id="ARBA00022741"/>
    </source>
</evidence>
<evidence type="ECO:0000256" key="6">
    <source>
        <dbReference type="ARBA" id="ARBA00022842"/>
    </source>
</evidence>
<gene>
    <name evidence="9" type="primary">coaD</name>
    <name evidence="11" type="ORF">ACPOL_1075</name>
</gene>
<comment type="subunit">
    <text evidence="9">Homohexamer.</text>
</comment>
<comment type="subcellular location">
    <subcellularLocation>
        <location evidence="9">Cytoplasm</location>
    </subcellularLocation>
</comment>
<evidence type="ECO:0000256" key="1">
    <source>
        <dbReference type="ARBA" id="ARBA00022490"/>
    </source>
</evidence>
<dbReference type="InterPro" id="IPR014729">
    <property type="entry name" value="Rossmann-like_a/b/a_fold"/>
</dbReference>
<accession>A0A2Z5FVI2</accession>
<feature type="binding site" evidence="9">
    <location>
        <position position="43"/>
    </location>
    <ligand>
        <name>substrate</name>
    </ligand>
</feature>
<evidence type="ECO:0000313" key="12">
    <source>
        <dbReference type="Proteomes" id="UP000253606"/>
    </source>
</evidence>
<evidence type="ECO:0000256" key="9">
    <source>
        <dbReference type="HAMAP-Rule" id="MF_00151"/>
    </source>
</evidence>
<keyword evidence="5 9" id="KW-0067">ATP-binding</keyword>
<keyword evidence="12" id="KW-1185">Reference proteome</keyword>
<dbReference type="GO" id="GO:0005524">
    <property type="term" value="F:ATP binding"/>
    <property type="evidence" value="ECO:0007669"/>
    <property type="project" value="UniProtKB-KW"/>
</dbReference>
<evidence type="ECO:0000313" key="11">
    <source>
        <dbReference type="EMBL" id="AXC10426.1"/>
    </source>
</evidence>
<evidence type="ECO:0000256" key="5">
    <source>
        <dbReference type="ARBA" id="ARBA00022840"/>
    </source>
</evidence>
<feature type="binding site" evidence="9">
    <location>
        <begin position="125"/>
        <end position="131"/>
    </location>
    <ligand>
        <name>ATP</name>
        <dbReference type="ChEBI" id="CHEBI:30616"/>
    </ligand>
</feature>
<reference evidence="11 12" key="1">
    <citation type="journal article" date="2018" name="Front. Microbiol.">
        <title>Hydrolytic Capabilities as a Key to Environmental Success: Chitinolytic and Cellulolytic Acidobacteria From Acidic Sub-arctic Soils and Boreal Peatlands.</title>
        <authorList>
            <person name="Belova S.E."/>
            <person name="Ravin N.V."/>
            <person name="Pankratov T.A."/>
            <person name="Rakitin A.L."/>
            <person name="Ivanova A.A."/>
            <person name="Beletsky A.V."/>
            <person name="Mardanov A.V."/>
            <person name="Sinninghe Damste J.S."/>
            <person name="Dedysh S.N."/>
        </authorList>
    </citation>
    <scope>NUCLEOTIDE SEQUENCE [LARGE SCALE GENOMIC DNA]</scope>
    <source>
        <strain evidence="11 12">SBC82</strain>
    </source>
</reference>
<dbReference type="CDD" id="cd02163">
    <property type="entry name" value="PPAT"/>
    <property type="match status" value="1"/>
</dbReference>
<dbReference type="EMBL" id="CP030840">
    <property type="protein sequence ID" value="AXC10426.1"/>
    <property type="molecule type" value="Genomic_DNA"/>
</dbReference>
<evidence type="ECO:0000256" key="7">
    <source>
        <dbReference type="ARBA" id="ARBA00022993"/>
    </source>
</evidence>
<keyword evidence="2 9" id="KW-0808">Transferase</keyword>
<dbReference type="InterPro" id="IPR001980">
    <property type="entry name" value="PPAT"/>
</dbReference>
<keyword evidence="3 9" id="KW-0548">Nucleotidyltransferase</keyword>
<dbReference type="RefSeq" id="WP_114206062.1">
    <property type="nucleotide sequence ID" value="NZ_CP030840.1"/>
</dbReference>
<dbReference type="PANTHER" id="PTHR21342:SF1">
    <property type="entry name" value="PHOSPHOPANTETHEINE ADENYLYLTRANSFERASE"/>
    <property type="match status" value="1"/>
</dbReference>
<dbReference type="OrthoDB" id="9806661at2"/>
<proteinExistence type="inferred from homology"/>
<evidence type="ECO:0000256" key="3">
    <source>
        <dbReference type="ARBA" id="ARBA00022695"/>
    </source>
</evidence>
<dbReference type="KEGG" id="abas:ACPOL_1075"/>
<keyword evidence="7 9" id="KW-0173">Coenzyme A biosynthesis</keyword>
<dbReference type="InterPro" id="IPR004821">
    <property type="entry name" value="Cyt_trans-like"/>
</dbReference>
<evidence type="ECO:0000256" key="8">
    <source>
        <dbReference type="ARBA" id="ARBA00029346"/>
    </source>
</evidence>
<feature type="binding site" evidence="9">
    <location>
        <position position="11"/>
    </location>
    <ligand>
        <name>substrate</name>
    </ligand>
</feature>
<feature type="binding site" evidence="9">
    <location>
        <begin position="11"/>
        <end position="12"/>
    </location>
    <ligand>
        <name>ATP</name>
        <dbReference type="ChEBI" id="CHEBI:30616"/>
    </ligand>
</feature>
<dbReference type="PRINTS" id="PR01020">
    <property type="entry name" value="LPSBIOSNTHSS"/>
</dbReference>
<feature type="binding site" evidence="9">
    <location>
        <position position="75"/>
    </location>
    <ligand>
        <name>substrate</name>
    </ligand>
</feature>
<feature type="binding site" evidence="9">
    <location>
        <position position="89"/>
    </location>
    <ligand>
        <name>substrate</name>
    </ligand>
</feature>
<dbReference type="GO" id="GO:0005737">
    <property type="term" value="C:cytoplasm"/>
    <property type="evidence" value="ECO:0007669"/>
    <property type="project" value="UniProtKB-SubCell"/>
</dbReference>
<keyword evidence="4 9" id="KW-0547">Nucleotide-binding</keyword>
<keyword evidence="6 9" id="KW-0460">Magnesium</keyword>
<dbReference type="GO" id="GO:0015937">
    <property type="term" value="P:coenzyme A biosynthetic process"/>
    <property type="evidence" value="ECO:0007669"/>
    <property type="project" value="UniProtKB-UniRule"/>
</dbReference>
<dbReference type="Pfam" id="PF01467">
    <property type="entry name" value="CTP_transf_like"/>
    <property type="match status" value="1"/>
</dbReference>
<dbReference type="HAMAP" id="MF_00151">
    <property type="entry name" value="PPAT_bact"/>
    <property type="match status" value="1"/>
</dbReference>
<feature type="binding site" evidence="9">
    <location>
        <position position="19"/>
    </location>
    <ligand>
        <name>ATP</name>
        <dbReference type="ChEBI" id="CHEBI:30616"/>
    </ligand>
</feature>
<comment type="function">
    <text evidence="9">Reversibly transfers an adenylyl group from ATP to 4'-phosphopantetheine, yielding dephospho-CoA (dPCoA) and pyrophosphate.</text>
</comment>
<evidence type="ECO:0000256" key="2">
    <source>
        <dbReference type="ARBA" id="ARBA00022679"/>
    </source>
</evidence>
<dbReference type="NCBIfam" id="TIGR01510">
    <property type="entry name" value="coaD_prev_kdtB"/>
    <property type="match status" value="1"/>
</dbReference>
<feature type="binding site" evidence="9">
    <location>
        <begin position="90"/>
        <end position="92"/>
    </location>
    <ligand>
        <name>ATP</name>
        <dbReference type="ChEBI" id="CHEBI:30616"/>
    </ligand>
</feature>
<feature type="binding site" evidence="9">
    <location>
        <position position="100"/>
    </location>
    <ligand>
        <name>ATP</name>
        <dbReference type="ChEBI" id="CHEBI:30616"/>
    </ligand>
</feature>
<dbReference type="SUPFAM" id="SSF52374">
    <property type="entry name" value="Nucleotidylyl transferase"/>
    <property type="match status" value="1"/>
</dbReference>
<dbReference type="EC" id="2.7.7.3" evidence="9"/>
<feature type="domain" description="Cytidyltransferase-like" evidence="10">
    <location>
        <begin position="7"/>
        <end position="135"/>
    </location>
</feature>
<protein>
    <recommendedName>
        <fullName evidence="9">Phosphopantetheine adenylyltransferase</fullName>
        <ecNumber evidence="9">2.7.7.3</ecNumber>
    </recommendedName>
    <alternativeName>
        <fullName evidence="9">Dephospho-CoA pyrophosphorylase</fullName>
    </alternativeName>
    <alternativeName>
        <fullName evidence="9">Pantetheine-phosphate adenylyltransferase</fullName>
        <shortName evidence="9">PPAT</shortName>
    </alternativeName>
</protein>
<comment type="similarity">
    <text evidence="9">Belongs to the bacterial CoaD family.</text>
</comment>
<name>A0A2Z5FVI2_9BACT</name>
<dbReference type="AlphaFoldDB" id="A0A2Z5FVI2"/>
<evidence type="ECO:0000259" key="10">
    <source>
        <dbReference type="Pfam" id="PF01467"/>
    </source>
</evidence>
<dbReference type="Gene3D" id="3.40.50.620">
    <property type="entry name" value="HUPs"/>
    <property type="match status" value="1"/>
</dbReference>
<comment type="cofactor">
    <cofactor evidence="9">
        <name>Mg(2+)</name>
        <dbReference type="ChEBI" id="CHEBI:18420"/>
    </cofactor>
</comment>